<protein>
    <submittedName>
        <fullName evidence="2">Uncharacterized protein</fullName>
    </submittedName>
</protein>
<sequence>MKQKLQKFQERMESDPKLKKVVDSIRPKRTLWGVTGIILFFFVPELITYIWQPELINWAHAHSLTEPLAMQRMLYAQLEKIFSDGVSWVNIGIGVALLVWVWRMK</sequence>
<gene>
    <name evidence="2" type="ORF">MNB_SV-4-1416</name>
</gene>
<feature type="transmembrane region" description="Helical" evidence="1">
    <location>
        <begin position="30"/>
        <end position="51"/>
    </location>
</feature>
<feature type="transmembrane region" description="Helical" evidence="1">
    <location>
        <begin position="85"/>
        <end position="102"/>
    </location>
</feature>
<keyword evidence="1" id="KW-0812">Transmembrane</keyword>
<reference evidence="2" key="1">
    <citation type="submission" date="2016-10" db="EMBL/GenBank/DDBJ databases">
        <authorList>
            <person name="de Groot N.N."/>
        </authorList>
    </citation>
    <scope>NUCLEOTIDE SEQUENCE</scope>
</reference>
<dbReference type="EMBL" id="FPIB01000020">
    <property type="protein sequence ID" value="SFV90700.1"/>
    <property type="molecule type" value="Genomic_DNA"/>
</dbReference>
<proteinExistence type="predicted"/>
<keyword evidence="1" id="KW-0472">Membrane</keyword>
<organism evidence="2">
    <name type="scientific">hydrothermal vent metagenome</name>
    <dbReference type="NCBI Taxonomy" id="652676"/>
    <lineage>
        <taxon>unclassified sequences</taxon>
        <taxon>metagenomes</taxon>
        <taxon>ecological metagenomes</taxon>
    </lineage>
</organism>
<evidence type="ECO:0000256" key="1">
    <source>
        <dbReference type="SAM" id="Phobius"/>
    </source>
</evidence>
<keyword evidence="1" id="KW-1133">Transmembrane helix</keyword>
<dbReference type="AlphaFoldDB" id="A0A1W1E9V4"/>
<evidence type="ECO:0000313" key="2">
    <source>
        <dbReference type="EMBL" id="SFV90700.1"/>
    </source>
</evidence>
<name>A0A1W1E9V4_9ZZZZ</name>
<accession>A0A1W1E9V4</accession>